<evidence type="ECO:0000313" key="10">
    <source>
        <dbReference type="EMBL" id="KAK1791008.1"/>
    </source>
</evidence>
<dbReference type="Pfam" id="PF00096">
    <property type="entry name" value="zf-C2H2"/>
    <property type="match status" value="4"/>
</dbReference>
<dbReference type="Proteomes" id="UP001239994">
    <property type="component" value="Unassembled WGS sequence"/>
</dbReference>
<feature type="region of interest" description="Disordered" evidence="8">
    <location>
        <begin position="168"/>
        <end position="221"/>
    </location>
</feature>
<gene>
    <name evidence="10" type="ORF">P4O66_002059</name>
</gene>
<keyword evidence="3" id="KW-0677">Repeat</keyword>
<evidence type="ECO:0000256" key="4">
    <source>
        <dbReference type="ARBA" id="ARBA00022771"/>
    </source>
</evidence>
<dbReference type="InterPro" id="IPR036236">
    <property type="entry name" value="Znf_C2H2_sf"/>
</dbReference>
<feature type="domain" description="C2H2-type" evidence="9">
    <location>
        <begin position="313"/>
        <end position="341"/>
    </location>
</feature>
<feature type="domain" description="C2H2-type" evidence="9">
    <location>
        <begin position="251"/>
        <end position="278"/>
    </location>
</feature>
<name>A0AAD8Z0Y4_9TELE</name>
<keyword evidence="6" id="KW-0539">Nucleus</keyword>
<dbReference type="PROSITE" id="PS50157">
    <property type="entry name" value="ZINC_FINGER_C2H2_2"/>
    <property type="match status" value="6"/>
</dbReference>
<evidence type="ECO:0000256" key="5">
    <source>
        <dbReference type="ARBA" id="ARBA00022833"/>
    </source>
</evidence>
<comment type="caution">
    <text evidence="10">The sequence shown here is derived from an EMBL/GenBank/DDBJ whole genome shotgun (WGS) entry which is preliminary data.</text>
</comment>
<dbReference type="FunFam" id="3.30.160.60:FF:002343">
    <property type="entry name" value="Zinc finger protein 33A"/>
    <property type="match status" value="1"/>
</dbReference>
<evidence type="ECO:0000259" key="9">
    <source>
        <dbReference type="PROSITE" id="PS50157"/>
    </source>
</evidence>
<dbReference type="AlphaFoldDB" id="A0AAD8Z0Y4"/>
<dbReference type="SMART" id="SM00355">
    <property type="entry name" value="ZnF_C2H2"/>
    <property type="match status" value="7"/>
</dbReference>
<feature type="compositionally biased region" description="Basic and acidic residues" evidence="8">
    <location>
        <begin position="184"/>
        <end position="210"/>
    </location>
</feature>
<dbReference type="PROSITE" id="PS00028">
    <property type="entry name" value="ZINC_FINGER_C2H2_1"/>
    <property type="match status" value="5"/>
</dbReference>
<feature type="domain" description="C2H2-type" evidence="9">
    <location>
        <begin position="223"/>
        <end position="250"/>
    </location>
</feature>
<organism evidence="10 11">
    <name type="scientific">Electrophorus voltai</name>
    <dbReference type="NCBI Taxonomy" id="2609070"/>
    <lineage>
        <taxon>Eukaryota</taxon>
        <taxon>Metazoa</taxon>
        <taxon>Chordata</taxon>
        <taxon>Craniata</taxon>
        <taxon>Vertebrata</taxon>
        <taxon>Euteleostomi</taxon>
        <taxon>Actinopterygii</taxon>
        <taxon>Neopterygii</taxon>
        <taxon>Teleostei</taxon>
        <taxon>Ostariophysi</taxon>
        <taxon>Gymnotiformes</taxon>
        <taxon>Gymnotoidei</taxon>
        <taxon>Gymnotidae</taxon>
        <taxon>Electrophorus</taxon>
    </lineage>
</organism>
<dbReference type="GO" id="GO:0008270">
    <property type="term" value="F:zinc ion binding"/>
    <property type="evidence" value="ECO:0007669"/>
    <property type="project" value="UniProtKB-KW"/>
</dbReference>
<evidence type="ECO:0000256" key="8">
    <source>
        <dbReference type="SAM" id="MobiDB-lite"/>
    </source>
</evidence>
<dbReference type="PANTHER" id="PTHR24394:SF29">
    <property type="entry name" value="MYONEURIN"/>
    <property type="match status" value="1"/>
</dbReference>
<dbReference type="Gene3D" id="3.30.160.60">
    <property type="entry name" value="Classic Zinc Finger"/>
    <property type="match status" value="6"/>
</dbReference>
<keyword evidence="5" id="KW-0862">Zinc</keyword>
<evidence type="ECO:0000256" key="3">
    <source>
        <dbReference type="ARBA" id="ARBA00022737"/>
    </source>
</evidence>
<dbReference type="InterPro" id="IPR013087">
    <property type="entry name" value="Znf_C2H2_type"/>
</dbReference>
<evidence type="ECO:0000256" key="7">
    <source>
        <dbReference type="PROSITE-ProRule" id="PRU00042"/>
    </source>
</evidence>
<feature type="domain" description="C2H2-type" evidence="9">
    <location>
        <begin position="370"/>
        <end position="395"/>
    </location>
</feature>
<dbReference type="PANTHER" id="PTHR24394">
    <property type="entry name" value="ZINC FINGER PROTEIN"/>
    <property type="match status" value="1"/>
</dbReference>
<protein>
    <recommendedName>
        <fullName evidence="9">C2H2-type domain-containing protein</fullName>
    </recommendedName>
</protein>
<accession>A0AAD8Z0Y4</accession>
<keyword evidence="11" id="KW-1185">Reference proteome</keyword>
<reference evidence="10" key="1">
    <citation type="submission" date="2023-03" db="EMBL/GenBank/DDBJ databases">
        <title>Electrophorus voltai genome.</title>
        <authorList>
            <person name="Bian C."/>
        </authorList>
    </citation>
    <scope>NUCLEOTIDE SEQUENCE</scope>
    <source>
        <strain evidence="10">CB-2022</strain>
        <tissue evidence="10">Muscle</tissue>
    </source>
</reference>
<evidence type="ECO:0000256" key="6">
    <source>
        <dbReference type="ARBA" id="ARBA00023242"/>
    </source>
</evidence>
<dbReference type="FunFam" id="3.30.160.60:FF:000100">
    <property type="entry name" value="Zinc finger 45-like"/>
    <property type="match status" value="2"/>
</dbReference>
<feature type="domain" description="C2H2-type" evidence="9">
    <location>
        <begin position="342"/>
        <end position="369"/>
    </location>
</feature>
<feature type="domain" description="C2H2-type" evidence="9">
    <location>
        <begin position="285"/>
        <end position="312"/>
    </location>
</feature>
<keyword evidence="2" id="KW-0479">Metal-binding</keyword>
<dbReference type="FunFam" id="3.30.160.60:FF:000446">
    <property type="entry name" value="Zinc finger protein"/>
    <property type="match status" value="1"/>
</dbReference>
<sequence length="395" mass="45076">MVPPIGLQGPAHVSCSVSMEPDLRTMIKKEDLDLEGHQSSCETFDDFLRTALWPKAIKREECCVFHGTDVLLLREMEELSGAQRVCHTLTYTVKFIQSSGGLDIKTEDPLDLAVSSTNPAGREHICMVCRTEHACQAKLRLHMKVHAREIRKQPNRCGKELRQSTLTAAHRKNSGCRKPTQTQENDKKHTQESEKRDFLPETERRTEASLHPKPNGGPARGKHACELCGVEYVRRQNLTSHMRIHTGETPYWCGTCGKGFRRSDWLALHVGTHRGDKRRKEKLCFPCNLCEKTYQSAEGLRNHTRTHTGERPFPCLICGRAFYNTGCLKIHHLNCHSDHRPHACPVCGRSFKRLGTLNKHTRIHTGERPFACEHCGKTFRYKYSQTLHRKHCSEG</sequence>
<evidence type="ECO:0000256" key="1">
    <source>
        <dbReference type="ARBA" id="ARBA00004123"/>
    </source>
</evidence>
<evidence type="ECO:0000313" key="11">
    <source>
        <dbReference type="Proteomes" id="UP001239994"/>
    </source>
</evidence>
<evidence type="ECO:0000256" key="2">
    <source>
        <dbReference type="ARBA" id="ARBA00022723"/>
    </source>
</evidence>
<proteinExistence type="predicted"/>
<keyword evidence="4 7" id="KW-0863">Zinc-finger</keyword>
<dbReference type="EMBL" id="JAROKS010000020">
    <property type="protein sequence ID" value="KAK1791008.1"/>
    <property type="molecule type" value="Genomic_DNA"/>
</dbReference>
<dbReference type="GO" id="GO:0000981">
    <property type="term" value="F:DNA-binding transcription factor activity, RNA polymerase II-specific"/>
    <property type="evidence" value="ECO:0007669"/>
    <property type="project" value="TreeGrafter"/>
</dbReference>
<dbReference type="FunFam" id="3.30.160.60:FF:000072">
    <property type="entry name" value="zinc finger protein 143 isoform X1"/>
    <property type="match status" value="1"/>
</dbReference>
<comment type="subcellular location">
    <subcellularLocation>
        <location evidence="1">Nucleus</location>
    </subcellularLocation>
</comment>
<dbReference type="GO" id="GO:0005634">
    <property type="term" value="C:nucleus"/>
    <property type="evidence" value="ECO:0007669"/>
    <property type="project" value="UniProtKB-SubCell"/>
</dbReference>
<dbReference type="SUPFAM" id="SSF57667">
    <property type="entry name" value="beta-beta-alpha zinc fingers"/>
    <property type="match status" value="3"/>
</dbReference>